<comment type="subunit">
    <text evidence="9">At low DSF concentrations, interacts with RpfF.</text>
</comment>
<dbReference type="InterPro" id="IPR013655">
    <property type="entry name" value="PAS_fold_3"/>
</dbReference>
<feature type="domain" description="Response regulatory" evidence="14">
    <location>
        <begin position="667"/>
        <end position="786"/>
    </location>
</feature>
<dbReference type="SMART" id="SM00091">
    <property type="entry name" value="PAS"/>
    <property type="match status" value="1"/>
</dbReference>
<dbReference type="SUPFAM" id="SSF47384">
    <property type="entry name" value="Homodimeric domain of signal transducing histidine kinase"/>
    <property type="match status" value="1"/>
</dbReference>
<keyword evidence="7" id="KW-0067">ATP-binding</keyword>
<evidence type="ECO:0000256" key="12">
    <source>
        <dbReference type="SAM" id="Phobius"/>
    </source>
</evidence>
<dbReference type="eggNOG" id="COG5002">
    <property type="taxonomic scope" value="Bacteria"/>
</dbReference>
<dbReference type="InterPro" id="IPR011006">
    <property type="entry name" value="CheY-like_superfamily"/>
</dbReference>
<dbReference type="Gene3D" id="3.40.50.2300">
    <property type="match status" value="1"/>
</dbReference>
<gene>
    <name evidence="17" type="ORF">Thi970DRAFT_00625</name>
</gene>
<dbReference type="GO" id="GO:0005524">
    <property type="term" value="F:ATP binding"/>
    <property type="evidence" value="ECO:0007669"/>
    <property type="project" value="UniProtKB-KW"/>
</dbReference>
<evidence type="ECO:0000256" key="6">
    <source>
        <dbReference type="ARBA" id="ARBA00022777"/>
    </source>
</evidence>
<sequence length="790" mass="86130">METPNAPRLKSILLTTLASGMFVILAVGLSALLSHDRYWANLEVHAMVETVGAMAALLLAYLLLHPIQADEQSSQPANHQAGRHLHPWNTTGVALGLAALAIGDGLHAMAPPGQAFVFLKSFANLAGAVGFALSWVALCGSSDRCKVRTALAVICLMTALGTWALAFPSQLPLMVDNVDFTPLAIGVNALAGLFYLVAAGRFGLDFAHTGDRDRLAYLATALLFSLGSFFFSESMLWDSHWWYWHFLRLTAYLIVLWLVIKTYLEAERTLIENAYKYRVVADNTHDWEYWTDRSGAFLYSSPSCADVTGRESDEFFQQPHLLEEIIHPDDRPAWAAHKKTLYEANRQGELEFRILLPGGGERWIGHVCRPVLDDAGRLAGRRGSNRDISRSKKAEEDIIHAKEAAERANRSKSEFLATMSHEIRTPLNGVQGMLQLIKAAELGPELAEYVDIAMESSQNLLTVINDILDLSKVEAGKITIDRDGFDLDALLRSIKATFTQQAASKGLTLDLDIAPGVPAAVIGDAIRLRQVLFNLVGNAIKFTEQGAVRLDVRVLDQIDARHLRLGFAITDTGIGIPADRIGELFSPFTQVDSSSTRRFKGTGLGLAIVKRLVNLMDGQISIESAPGQGTTVQFDIALGVAADADSITTDTAPARRPVAPGPTTALRILVVDDEPINAKVVTMMLGKMGYTASSAVNGRQALDALSEQPFDLVFMDISMPDMDGVEATRQIRANVAGNLDPSTPIIALTAHAMKGDRERFLAAGMDDYLPKPVEAKALREVMQRVLAQRN</sequence>
<protein>
    <recommendedName>
        <fullName evidence="10">Sensory/regulatory protein RpfC</fullName>
        <ecNumber evidence="2">2.7.13.3</ecNumber>
    </recommendedName>
</protein>
<keyword evidence="12" id="KW-0812">Transmembrane</keyword>
<dbReference type="SMART" id="SM00388">
    <property type="entry name" value="HisKA"/>
    <property type="match status" value="1"/>
</dbReference>
<evidence type="ECO:0000259" key="14">
    <source>
        <dbReference type="PROSITE" id="PS50110"/>
    </source>
</evidence>
<evidence type="ECO:0000256" key="7">
    <source>
        <dbReference type="ARBA" id="ARBA00022840"/>
    </source>
</evidence>
<dbReference type="PROSITE" id="PS50109">
    <property type="entry name" value="HIS_KIN"/>
    <property type="match status" value="1"/>
</dbReference>
<reference evidence="17 18" key="2">
    <citation type="submission" date="2011-11" db="EMBL/GenBank/DDBJ databases">
        <authorList>
            <consortium name="US DOE Joint Genome Institute"/>
            <person name="Lucas S."/>
            <person name="Han J."/>
            <person name="Lapidus A."/>
            <person name="Cheng J.-F."/>
            <person name="Goodwin L."/>
            <person name="Pitluck S."/>
            <person name="Peters L."/>
            <person name="Ovchinnikova G."/>
            <person name="Zhang X."/>
            <person name="Detter J.C."/>
            <person name="Han C."/>
            <person name="Tapia R."/>
            <person name="Land M."/>
            <person name="Hauser L."/>
            <person name="Kyrpides N."/>
            <person name="Ivanova N."/>
            <person name="Pagani I."/>
            <person name="Vogl K."/>
            <person name="Liu Z."/>
            <person name="Overmann J."/>
            <person name="Frigaard N.-U."/>
            <person name="Bryant D."/>
            <person name="Woyke T."/>
        </authorList>
    </citation>
    <scope>NUCLEOTIDE SEQUENCE [LARGE SCALE GENOMIC DNA]</scope>
    <source>
        <strain evidence="17 18">970</strain>
    </source>
</reference>
<dbReference type="PANTHER" id="PTHR45339">
    <property type="entry name" value="HYBRID SIGNAL TRANSDUCTION HISTIDINE KINASE J"/>
    <property type="match status" value="1"/>
</dbReference>
<proteinExistence type="predicted"/>
<keyword evidence="12" id="KW-0472">Membrane</keyword>
<dbReference type="FunFam" id="1.10.287.130:FF:000002">
    <property type="entry name" value="Two-component osmosensing histidine kinase"/>
    <property type="match status" value="1"/>
</dbReference>
<dbReference type="InterPro" id="IPR003661">
    <property type="entry name" value="HisK_dim/P_dom"/>
</dbReference>
<dbReference type="NCBIfam" id="TIGR00229">
    <property type="entry name" value="sensory_box"/>
    <property type="match status" value="1"/>
</dbReference>
<dbReference type="InterPro" id="IPR004358">
    <property type="entry name" value="Sig_transdc_His_kin-like_C"/>
</dbReference>
<evidence type="ECO:0000313" key="17">
    <source>
        <dbReference type="EMBL" id="EIC22976.1"/>
    </source>
</evidence>
<feature type="modified residue" description="4-aspartylphosphate" evidence="11">
    <location>
        <position position="716"/>
    </location>
</feature>
<keyword evidence="12" id="KW-1133">Transmembrane helix</keyword>
<dbReference type="PROSITE" id="PS50110">
    <property type="entry name" value="RESPONSE_REGULATORY"/>
    <property type="match status" value="1"/>
</dbReference>
<feature type="domain" description="PAS" evidence="15">
    <location>
        <begin position="273"/>
        <end position="331"/>
    </location>
</feature>
<dbReference type="PANTHER" id="PTHR45339:SF1">
    <property type="entry name" value="HYBRID SIGNAL TRANSDUCTION HISTIDINE KINASE J"/>
    <property type="match status" value="1"/>
</dbReference>
<dbReference type="InterPro" id="IPR000014">
    <property type="entry name" value="PAS"/>
</dbReference>
<dbReference type="SUPFAM" id="SSF52172">
    <property type="entry name" value="CheY-like"/>
    <property type="match status" value="1"/>
</dbReference>
<dbReference type="FunFam" id="3.30.565.10:FF:000010">
    <property type="entry name" value="Sensor histidine kinase RcsC"/>
    <property type="match status" value="1"/>
</dbReference>
<dbReference type="PROSITE" id="PS50113">
    <property type="entry name" value="PAC"/>
    <property type="match status" value="1"/>
</dbReference>
<keyword evidence="3 11" id="KW-0597">Phosphoprotein</keyword>
<dbReference type="HOGENOM" id="CLU_355232_0_0_6"/>
<dbReference type="Proteomes" id="UP000002964">
    <property type="component" value="Unassembled WGS sequence"/>
</dbReference>
<evidence type="ECO:0000256" key="3">
    <source>
        <dbReference type="ARBA" id="ARBA00022553"/>
    </source>
</evidence>
<feature type="transmembrane region" description="Helical" evidence="12">
    <location>
        <begin position="183"/>
        <end position="204"/>
    </location>
</feature>
<keyword evidence="8" id="KW-0902">Two-component regulatory system</keyword>
<dbReference type="Gene3D" id="1.10.287.130">
    <property type="match status" value="1"/>
</dbReference>
<keyword evidence="18" id="KW-1185">Reference proteome</keyword>
<evidence type="ECO:0000313" key="18">
    <source>
        <dbReference type="Proteomes" id="UP000002964"/>
    </source>
</evidence>
<dbReference type="SMART" id="SM00387">
    <property type="entry name" value="HATPase_c"/>
    <property type="match status" value="1"/>
</dbReference>
<evidence type="ECO:0000256" key="11">
    <source>
        <dbReference type="PROSITE-ProRule" id="PRU00169"/>
    </source>
</evidence>
<dbReference type="EMBL" id="JH603168">
    <property type="protein sequence ID" value="EIC22976.1"/>
    <property type="molecule type" value="Genomic_DNA"/>
</dbReference>
<comment type="catalytic activity">
    <reaction evidence="1">
        <text>ATP + protein L-histidine = ADP + protein N-phospho-L-histidine.</text>
        <dbReference type="EC" id="2.7.13.3"/>
    </reaction>
</comment>
<dbReference type="Pfam" id="PF02518">
    <property type="entry name" value="HATPase_c"/>
    <property type="match status" value="1"/>
</dbReference>
<dbReference type="CDD" id="cd17546">
    <property type="entry name" value="REC_hyHK_CKI1_RcsC-like"/>
    <property type="match status" value="1"/>
</dbReference>
<dbReference type="GO" id="GO:0000155">
    <property type="term" value="F:phosphorelay sensor kinase activity"/>
    <property type="evidence" value="ECO:0007669"/>
    <property type="project" value="InterPro"/>
</dbReference>
<dbReference type="InterPro" id="IPR036097">
    <property type="entry name" value="HisK_dim/P_sf"/>
</dbReference>
<dbReference type="CDD" id="cd00082">
    <property type="entry name" value="HisKA"/>
    <property type="match status" value="1"/>
</dbReference>
<feature type="domain" description="PAC" evidence="16">
    <location>
        <begin position="348"/>
        <end position="400"/>
    </location>
</feature>
<dbReference type="RefSeq" id="WP_009147061.1">
    <property type="nucleotide sequence ID" value="NZ_CP121471.1"/>
</dbReference>
<feature type="transmembrane region" description="Helical" evidence="12">
    <location>
        <begin position="115"/>
        <end position="138"/>
    </location>
</feature>
<dbReference type="SMART" id="SM00448">
    <property type="entry name" value="REC"/>
    <property type="match status" value="1"/>
</dbReference>
<dbReference type="CDD" id="cd00130">
    <property type="entry name" value="PAS"/>
    <property type="match status" value="1"/>
</dbReference>
<keyword evidence="6" id="KW-0418">Kinase</keyword>
<evidence type="ECO:0000256" key="8">
    <source>
        <dbReference type="ARBA" id="ARBA00023012"/>
    </source>
</evidence>
<dbReference type="InterPro" id="IPR000700">
    <property type="entry name" value="PAS-assoc_C"/>
</dbReference>
<feature type="transmembrane region" description="Helical" evidence="12">
    <location>
        <begin position="12"/>
        <end position="32"/>
    </location>
</feature>
<evidence type="ECO:0000256" key="9">
    <source>
        <dbReference type="ARBA" id="ARBA00064003"/>
    </source>
</evidence>
<evidence type="ECO:0000256" key="10">
    <source>
        <dbReference type="ARBA" id="ARBA00068150"/>
    </source>
</evidence>
<evidence type="ECO:0000259" key="16">
    <source>
        <dbReference type="PROSITE" id="PS50113"/>
    </source>
</evidence>
<dbReference type="Gene3D" id="3.30.450.20">
    <property type="entry name" value="PAS domain"/>
    <property type="match status" value="1"/>
</dbReference>
<dbReference type="InterPro" id="IPR035965">
    <property type="entry name" value="PAS-like_dom_sf"/>
</dbReference>
<organism evidence="17 18">
    <name type="scientific">Thiorhodovibrio frisius</name>
    <dbReference type="NCBI Taxonomy" id="631362"/>
    <lineage>
        <taxon>Bacteria</taxon>
        <taxon>Pseudomonadati</taxon>
        <taxon>Pseudomonadota</taxon>
        <taxon>Gammaproteobacteria</taxon>
        <taxon>Chromatiales</taxon>
        <taxon>Chromatiaceae</taxon>
        <taxon>Thiorhodovibrio</taxon>
    </lineage>
</organism>
<feature type="transmembrane region" description="Helical" evidence="12">
    <location>
        <begin position="242"/>
        <end position="260"/>
    </location>
</feature>
<dbReference type="PRINTS" id="PR00344">
    <property type="entry name" value="BCTRLSENSOR"/>
</dbReference>
<feature type="transmembrane region" description="Helical" evidence="12">
    <location>
        <begin position="150"/>
        <end position="171"/>
    </location>
</feature>
<dbReference type="InterPro" id="IPR036890">
    <property type="entry name" value="HATPase_C_sf"/>
</dbReference>
<evidence type="ECO:0000259" key="13">
    <source>
        <dbReference type="PROSITE" id="PS50109"/>
    </source>
</evidence>
<reference evidence="18" key="1">
    <citation type="submission" date="2011-06" db="EMBL/GenBank/DDBJ databases">
        <authorList>
            <consortium name="US DOE Joint Genome Institute (JGI-PGF)"/>
            <person name="Lucas S."/>
            <person name="Han J."/>
            <person name="Lapidus A."/>
            <person name="Cheng J.-F."/>
            <person name="Goodwin L."/>
            <person name="Pitluck S."/>
            <person name="Peters L."/>
            <person name="Land M.L."/>
            <person name="Hauser L."/>
            <person name="Vogl K."/>
            <person name="Liu Z."/>
            <person name="Overmann J."/>
            <person name="Frigaard N.-U."/>
            <person name="Bryant D.A."/>
            <person name="Woyke T.J."/>
        </authorList>
    </citation>
    <scope>NUCLEOTIDE SEQUENCE [LARGE SCALE GENOMIC DNA]</scope>
    <source>
        <strain evidence="18">970</strain>
    </source>
</reference>
<feature type="transmembrane region" description="Helical" evidence="12">
    <location>
        <begin position="216"/>
        <end position="236"/>
    </location>
</feature>
<evidence type="ECO:0000256" key="4">
    <source>
        <dbReference type="ARBA" id="ARBA00022679"/>
    </source>
</evidence>
<dbReference type="STRING" id="631362.Thi970DRAFT_00625"/>
<evidence type="ECO:0000256" key="1">
    <source>
        <dbReference type="ARBA" id="ARBA00000085"/>
    </source>
</evidence>
<feature type="transmembrane region" description="Helical" evidence="12">
    <location>
        <begin position="44"/>
        <end position="64"/>
    </location>
</feature>
<dbReference type="PROSITE" id="PS50112">
    <property type="entry name" value="PAS"/>
    <property type="match status" value="1"/>
</dbReference>
<dbReference type="Pfam" id="PF08447">
    <property type="entry name" value="PAS_3"/>
    <property type="match status" value="1"/>
</dbReference>
<feature type="domain" description="Histidine kinase" evidence="13">
    <location>
        <begin position="418"/>
        <end position="640"/>
    </location>
</feature>
<dbReference type="SUPFAM" id="SSF55785">
    <property type="entry name" value="PYP-like sensor domain (PAS domain)"/>
    <property type="match status" value="1"/>
</dbReference>
<dbReference type="SUPFAM" id="SSF55874">
    <property type="entry name" value="ATPase domain of HSP90 chaperone/DNA topoisomerase II/histidine kinase"/>
    <property type="match status" value="1"/>
</dbReference>
<dbReference type="AlphaFoldDB" id="H8YX00"/>
<dbReference type="Pfam" id="PF00512">
    <property type="entry name" value="HisKA"/>
    <property type="match status" value="1"/>
</dbReference>
<dbReference type="Pfam" id="PF00072">
    <property type="entry name" value="Response_reg"/>
    <property type="match status" value="1"/>
</dbReference>
<keyword evidence="5" id="KW-0547">Nucleotide-binding</keyword>
<dbReference type="EC" id="2.7.13.3" evidence="2"/>
<dbReference type="Gene3D" id="3.30.565.10">
    <property type="entry name" value="Histidine kinase-like ATPase, C-terminal domain"/>
    <property type="match status" value="1"/>
</dbReference>
<feature type="transmembrane region" description="Helical" evidence="12">
    <location>
        <begin position="85"/>
        <end position="103"/>
    </location>
</feature>
<accession>H8YX00</accession>
<evidence type="ECO:0000256" key="5">
    <source>
        <dbReference type="ARBA" id="ARBA00022741"/>
    </source>
</evidence>
<name>H8YX00_9GAMM</name>
<evidence type="ECO:0000256" key="2">
    <source>
        <dbReference type="ARBA" id="ARBA00012438"/>
    </source>
</evidence>
<dbReference type="InterPro" id="IPR005467">
    <property type="entry name" value="His_kinase_dom"/>
</dbReference>
<dbReference type="InterPro" id="IPR001789">
    <property type="entry name" value="Sig_transdc_resp-reg_receiver"/>
</dbReference>
<keyword evidence="4" id="KW-0808">Transferase</keyword>
<dbReference type="InterPro" id="IPR003594">
    <property type="entry name" value="HATPase_dom"/>
</dbReference>
<dbReference type="CDD" id="cd16922">
    <property type="entry name" value="HATPase_EvgS-ArcB-TorS-like"/>
    <property type="match status" value="1"/>
</dbReference>
<evidence type="ECO:0000259" key="15">
    <source>
        <dbReference type="PROSITE" id="PS50112"/>
    </source>
</evidence>